<evidence type="ECO:0000313" key="1">
    <source>
        <dbReference type="EMBL" id="QQP53410.1"/>
    </source>
</evidence>
<accession>A0A7T8KCK2</accession>
<dbReference type="AlphaFoldDB" id="A0A7T8KCK2"/>
<sequence>MVTPRIYRDDYDEELCIHSSIFCVLSASRQSPVLLEYSVTIRNKLSIAPSTSGHEDAATRSDVSSA</sequence>
<proteinExistence type="predicted"/>
<keyword evidence="2" id="KW-1185">Reference proteome</keyword>
<dbReference type="EMBL" id="CP045893">
    <property type="protein sequence ID" value="QQP53410.1"/>
    <property type="molecule type" value="Genomic_DNA"/>
</dbReference>
<evidence type="ECO:0000313" key="2">
    <source>
        <dbReference type="Proteomes" id="UP000595437"/>
    </source>
</evidence>
<protein>
    <submittedName>
        <fullName evidence="1">Uncharacterized protein</fullName>
    </submittedName>
</protein>
<reference evidence="2" key="1">
    <citation type="submission" date="2021-01" db="EMBL/GenBank/DDBJ databases">
        <title>Caligus Genome Assembly.</title>
        <authorList>
            <person name="Gallardo-Escarate C."/>
        </authorList>
    </citation>
    <scope>NUCLEOTIDE SEQUENCE [LARGE SCALE GENOMIC DNA]</scope>
</reference>
<dbReference type="Proteomes" id="UP000595437">
    <property type="component" value="Chromosome 4"/>
</dbReference>
<name>A0A7T8KCK2_CALRO</name>
<gene>
    <name evidence="1" type="ORF">FKW44_005884</name>
</gene>
<organism evidence="1 2">
    <name type="scientific">Caligus rogercresseyi</name>
    <name type="common">Sea louse</name>
    <dbReference type="NCBI Taxonomy" id="217165"/>
    <lineage>
        <taxon>Eukaryota</taxon>
        <taxon>Metazoa</taxon>
        <taxon>Ecdysozoa</taxon>
        <taxon>Arthropoda</taxon>
        <taxon>Crustacea</taxon>
        <taxon>Multicrustacea</taxon>
        <taxon>Hexanauplia</taxon>
        <taxon>Copepoda</taxon>
        <taxon>Siphonostomatoida</taxon>
        <taxon>Caligidae</taxon>
        <taxon>Caligus</taxon>
    </lineage>
</organism>